<evidence type="ECO:0000313" key="2">
    <source>
        <dbReference type="Proteomes" id="UP000231434"/>
    </source>
</evidence>
<evidence type="ECO:0000313" key="1">
    <source>
        <dbReference type="EMBL" id="PJE61055.1"/>
    </source>
</evidence>
<accession>A0A2M8KMB0</accession>
<feature type="non-terminal residue" evidence="1">
    <location>
        <position position="1"/>
    </location>
</feature>
<dbReference type="EMBL" id="PFEB01000009">
    <property type="protein sequence ID" value="PJE61055.1"/>
    <property type="molecule type" value="Genomic_DNA"/>
</dbReference>
<dbReference type="Gene3D" id="2.40.30.90">
    <property type="entry name" value="Bacterial fluorinating enzyme like"/>
    <property type="match status" value="1"/>
</dbReference>
<organism evidence="1 2">
    <name type="scientific">Candidatus Roizmanbacteria bacterium CG10_big_fil_rev_8_21_14_0_10_36_26</name>
    <dbReference type="NCBI Taxonomy" id="1974851"/>
    <lineage>
        <taxon>Bacteria</taxon>
        <taxon>Candidatus Roizmaniibacteriota</taxon>
    </lineage>
</organism>
<sequence length="218" mass="25056">VEIEEQYGRPLKTIIFQNTVIHSSNQEDSSQTKGDNFIVIKLKTGIYVCGPNAGYDFSLIKPKIDEIFVYQGLIDKDTHFRSRDLYSRVCAHLIDEMEDEMGLEETHMNIVPYLKGFYIGHIDNYGNIKTTIIHEDIKGKYEFGNEIEVEINKVKKKVTYVPSLFVGSTGQLVIYPGSSGSKDNPYLEISVWRCFDEEKCDDILAKFNYPRPGMEIKF</sequence>
<dbReference type="InterPro" id="IPR023227">
    <property type="entry name" value="SAM_OH_AdoTrfase_C_sf"/>
</dbReference>
<proteinExistence type="predicted"/>
<reference evidence="2" key="1">
    <citation type="submission" date="2017-09" db="EMBL/GenBank/DDBJ databases">
        <title>Depth-based differentiation of microbial function through sediment-hosted aquifers and enrichment of novel symbionts in the deep terrestrial subsurface.</title>
        <authorList>
            <person name="Probst A.J."/>
            <person name="Ladd B."/>
            <person name="Jarett J.K."/>
            <person name="Geller-Mcgrath D.E."/>
            <person name="Sieber C.M.K."/>
            <person name="Emerson J.B."/>
            <person name="Anantharaman K."/>
            <person name="Thomas B.C."/>
            <person name="Malmstrom R."/>
            <person name="Stieglmeier M."/>
            <person name="Klingl A."/>
            <person name="Woyke T."/>
            <person name="Ryan C.M."/>
            <person name="Banfield J.F."/>
        </authorList>
    </citation>
    <scope>NUCLEOTIDE SEQUENCE [LARGE SCALE GENOMIC DNA]</scope>
</reference>
<gene>
    <name evidence="1" type="ORF">COU86_00975</name>
</gene>
<protein>
    <submittedName>
        <fullName evidence="1">Uncharacterized protein</fullName>
    </submittedName>
</protein>
<comment type="caution">
    <text evidence="1">The sequence shown here is derived from an EMBL/GenBank/DDBJ whole genome shotgun (WGS) entry which is preliminary data.</text>
</comment>
<dbReference type="AlphaFoldDB" id="A0A2M8KMB0"/>
<name>A0A2M8KMB0_9BACT</name>
<dbReference type="Proteomes" id="UP000231434">
    <property type="component" value="Unassembled WGS sequence"/>
</dbReference>